<dbReference type="Proteomes" id="UP000075583">
    <property type="component" value="Unassembled WGS sequence"/>
</dbReference>
<dbReference type="STRING" id="279360.MB14_08615"/>
<protein>
    <recommendedName>
        <fullName evidence="3">DUF3052 domain-containing protein</fullName>
    </recommendedName>
</protein>
<dbReference type="RefSeq" id="WP_062593047.1">
    <property type="nucleotide sequence ID" value="NZ_LQZQ01000049.1"/>
</dbReference>
<name>A0A150X0K9_ROSEK</name>
<dbReference type="OrthoDB" id="9800461at2"/>
<evidence type="ECO:0000313" key="2">
    <source>
        <dbReference type="Proteomes" id="UP000075583"/>
    </source>
</evidence>
<evidence type="ECO:0008006" key="3">
    <source>
        <dbReference type="Google" id="ProtNLM"/>
    </source>
</evidence>
<dbReference type="AlphaFoldDB" id="A0A150X0K9"/>
<organism evidence="1 2">
    <name type="scientific">Roseivirga ehrenbergii (strain DSM 102268 / JCM 13514 / KCTC 12282 / NCIMB 14502 / KMM 6017)</name>
    <dbReference type="NCBI Taxonomy" id="279360"/>
    <lineage>
        <taxon>Bacteria</taxon>
        <taxon>Pseudomonadati</taxon>
        <taxon>Bacteroidota</taxon>
        <taxon>Cytophagia</taxon>
        <taxon>Cytophagales</taxon>
        <taxon>Roseivirgaceae</taxon>
        <taxon>Roseivirga</taxon>
    </lineage>
</organism>
<keyword evidence="2" id="KW-1185">Reference proteome</keyword>
<comment type="caution">
    <text evidence="1">The sequence shown here is derived from an EMBL/GenBank/DDBJ whole genome shotgun (WGS) entry which is preliminary data.</text>
</comment>
<sequence length="136" mass="15471">MSGYSGTPLAKKLGIKEGFKVMLVNPPDYYNSLFESLPANIEFIEDQSEVQVDFIHFFTKSEEELSNRILALKLRLKPSGVLWISWPKKASKVFTDINDSVVRRIGLESGLVDVKVCAVDEVWSGLKFVFRLKDRD</sequence>
<proteinExistence type="predicted"/>
<gene>
    <name evidence="1" type="ORF">MB14_08615</name>
</gene>
<dbReference type="EMBL" id="LQZQ01000049">
    <property type="protein sequence ID" value="KYG72102.1"/>
    <property type="molecule type" value="Genomic_DNA"/>
</dbReference>
<accession>A0A150X0K9</accession>
<reference evidence="1" key="1">
    <citation type="submission" date="2016-01" db="EMBL/GenBank/DDBJ databases">
        <title>Genome sequencing of Roseivirga ehrenbergii KMM 6017.</title>
        <authorList>
            <person name="Selvaratnam C."/>
            <person name="Thevarajoo S."/>
            <person name="Goh K.M."/>
            <person name="Ee R."/>
            <person name="Chan K.-G."/>
            <person name="Chong C.S."/>
        </authorList>
    </citation>
    <scope>NUCLEOTIDE SEQUENCE [LARGE SCALE GENOMIC DNA]</scope>
    <source>
        <strain evidence="1">KMM 6017</strain>
    </source>
</reference>
<evidence type="ECO:0000313" key="1">
    <source>
        <dbReference type="EMBL" id="KYG72102.1"/>
    </source>
</evidence>